<keyword evidence="2" id="KW-0378">Hydrolase</keyword>
<dbReference type="Proteomes" id="UP000184447">
    <property type="component" value="Unassembled WGS sequence"/>
</dbReference>
<dbReference type="PROSITE" id="PS51635">
    <property type="entry name" value="PNPLA"/>
    <property type="match status" value="1"/>
</dbReference>
<dbReference type="GO" id="GO:0016787">
    <property type="term" value="F:hydrolase activity"/>
    <property type="evidence" value="ECO:0007669"/>
    <property type="project" value="UniProtKB-UniRule"/>
</dbReference>
<dbReference type="GO" id="GO:0016042">
    <property type="term" value="P:lipid catabolic process"/>
    <property type="evidence" value="ECO:0007669"/>
    <property type="project" value="UniProtKB-UniRule"/>
</dbReference>
<dbReference type="Gene3D" id="3.40.1090.10">
    <property type="entry name" value="Cytosolic phospholipase A2 catalytic domain"/>
    <property type="match status" value="2"/>
</dbReference>
<dbReference type="Pfam" id="PF01734">
    <property type="entry name" value="Patatin"/>
    <property type="match status" value="1"/>
</dbReference>
<evidence type="ECO:0000256" key="1">
    <source>
        <dbReference type="ARBA" id="ARBA00023098"/>
    </source>
</evidence>
<reference evidence="4 5" key="1">
    <citation type="submission" date="2016-11" db="EMBL/GenBank/DDBJ databases">
        <authorList>
            <person name="Jaros S."/>
            <person name="Januszkiewicz K."/>
            <person name="Wedrychowicz H."/>
        </authorList>
    </citation>
    <scope>NUCLEOTIDE SEQUENCE [LARGE SCALE GENOMIC DNA]</scope>
    <source>
        <strain evidence="4 5">DSM 8605</strain>
    </source>
</reference>
<feature type="short sequence motif" description="GXSXG" evidence="2">
    <location>
        <begin position="43"/>
        <end position="47"/>
    </location>
</feature>
<feature type="domain" description="PNPLA" evidence="3">
    <location>
        <begin position="12"/>
        <end position="228"/>
    </location>
</feature>
<dbReference type="InterPro" id="IPR052580">
    <property type="entry name" value="Lipid_Hydrolase"/>
</dbReference>
<evidence type="ECO:0000313" key="4">
    <source>
        <dbReference type="EMBL" id="SHH33376.1"/>
    </source>
</evidence>
<feature type="active site" description="Nucleophile" evidence="2">
    <location>
        <position position="45"/>
    </location>
</feature>
<feature type="active site" description="Proton acceptor" evidence="2">
    <location>
        <position position="215"/>
    </location>
</feature>
<feature type="short sequence motif" description="GXGXXG" evidence="2">
    <location>
        <begin position="16"/>
        <end position="21"/>
    </location>
</feature>
<dbReference type="CDD" id="cd07207">
    <property type="entry name" value="Pat_ExoU_VipD_like"/>
    <property type="match status" value="1"/>
</dbReference>
<evidence type="ECO:0000256" key="2">
    <source>
        <dbReference type="PROSITE-ProRule" id="PRU01161"/>
    </source>
</evidence>
<gene>
    <name evidence="4" type="ORF">SAMN02745207_00750</name>
</gene>
<dbReference type="PANTHER" id="PTHR46394:SF1">
    <property type="entry name" value="PNPLA DOMAIN-CONTAINING PROTEIN"/>
    <property type="match status" value="1"/>
</dbReference>
<name>A0A1M5S4G6_9CLOT</name>
<sequence>MASNYKNKFADAVFEGGGVKGIGLIGAMKVMEDDGYEWRNVAGTSAGAIVASLVSAGYNAIELKEIIENINYKDMLGNGKKNNCMLGKANNLIFKKGIYKSDYLKQFVNGLLYDKLKNKLENRKQVKFKDLIIPGKKGILLNNPKYKRKYKLHIIATDITKGKMLILPEDIADYGLNPDELDVSLAVRMSISIPFFFQPIILKSAVTREKSLIVDGGVLSNYPVWLFDVNGVPNYPTIGFKLGASDEKARLNKTNNIFNMGAAVISTMLEAQDDVHIAEMEYLRSIKINTLNVKATDFDISKGKVEELYLSGENCARRFLEVMNPNYEKYIEYRKKNTLSV</sequence>
<evidence type="ECO:0000259" key="3">
    <source>
        <dbReference type="PROSITE" id="PS51635"/>
    </source>
</evidence>
<dbReference type="STRING" id="1121316.SAMN02745207_00750"/>
<evidence type="ECO:0000313" key="5">
    <source>
        <dbReference type="Proteomes" id="UP000184447"/>
    </source>
</evidence>
<dbReference type="OrthoDB" id="9770965at2"/>
<keyword evidence="1 2" id="KW-0443">Lipid metabolism</keyword>
<dbReference type="InterPro" id="IPR002641">
    <property type="entry name" value="PNPLA_dom"/>
</dbReference>
<organism evidence="4 5">
    <name type="scientific">Clostridium grantii DSM 8605</name>
    <dbReference type="NCBI Taxonomy" id="1121316"/>
    <lineage>
        <taxon>Bacteria</taxon>
        <taxon>Bacillati</taxon>
        <taxon>Bacillota</taxon>
        <taxon>Clostridia</taxon>
        <taxon>Eubacteriales</taxon>
        <taxon>Clostridiaceae</taxon>
        <taxon>Clostridium</taxon>
    </lineage>
</organism>
<dbReference type="InterPro" id="IPR016035">
    <property type="entry name" value="Acyl_Trfase/lysoPLipase"/>
</dbReference>
<dbReference type="SUPFAM" id="SSF52151">
    <property type="entry name" value="FabD/lysophospholipase-like"/>
    <property type="match status" value="1"/>
</dbReference>
<protein>
    <submittedName>
        <fullName evidence="4">NTE family protein</fullName>
    </submittedName>
</protein>
<dbReference type="AlphaFoldDB" id="A0A1M5S4G6"/>
<dbReference type="PANTHER" id="PTHR46394">
    <property type="entry name" value="ANNEXIN"/>
    <property type="match status" value="1"/>
</dbReference>
<keyword evidence="5" id="KW-1185">Reference proteome</keyword>
<accession>A0A1M5S4G6</accession>
<feature type="short sequence motif" description="DGA/G" evidence="2">
    <location>
        <begin position="215"/>
        <end position="217"/>
    </location>
</feature>
<dbReference type="EMBL" id="FQXM01000004">
    <property type="protein sequence ID" value="SHH33376.1"/>
    <property type="molecule type" value="Genomic_DNA"/>
</dbReference>
<keyword evidence="2" id="KW-0442">Lipid degradation</keyword>
<proteinExistence type="predicted"/>
<dbReference type="RefSeq" id="WP_159434044.1">
    <property type="nucleotide sequence ID" value="NZ_FQXM01000004.1"/>
</dbReference>